<evidence type="ECO:0000313" key="8">
    <source>
        <dbReference type="Proteomes" id="UP000823918"/>
    </source>
</evidence>
<dbReference type="AlphaFoldDB" id="A0A9D2Q544"/>
<dbReference type="GO" id="GO:0016020">
    <property type="term" value="C:membrane"/>
    <property type="evidence" value="ECO:0007669"/>
    <property type="project" value="UniProtKB-SubCell"/>
</dbReference>
<comment type="caution">
    <text evidence="7">The sequence shown here is derived from an EMBL/GenBank/DDBJ whole genome shotgun (WGS) entry which is preliminary data.</text>
</comment>
<feature type="domain" description="HAMP" evidence="6">
    <location>
        <begin position="295"/>
        <end position="348"/>
    </location>
</feature>
<dbReference type="CDD" id="cd06225">
    <property type="entry name" value="HAMP"/>
    <property type="match status" value="1"/>
</dbReference>
<keyword evidence="5" id="KW-0812">Transmembrane</keyword>
<evidence type="ECO:0000256" key="3">
    <source>
        <dbReference type="ARBA" id="ARBA00022679"/>
    </source>
</evidence>
<evidence type="ECO:0000256" key="2">
    <source>
        <dbReference type="ARBA" id="ARBA00022553"/>
    </source>
</evidence>
<keyword evidence="5" id="KW-0472">Membrane</keyword>
<evidence type="ECO:0000256" key="1">
    <source>
        <dbReference type="ARBA" id="ARBA00004370"/>
    </source>
</evidence>
<dbReference type="Pfam" id="PF02518">
    <property type="entry name" value="HATPase_c"/>
    <property type="match status" value="1"/>
</dbReference>
<reference evidence="7" key="1">
    <citation type="journal article" date="2021" name="PeerJ">
        <title>Extensive microbial diversity within the chicken gut microbiome revealed by metagenomics and culture.</title>
        <authorList>
            <person name="Gilroy R."/>
            <person name="Ravi A."/>
            <person name="Getino M."/>
            <person name="Pursley I."/>
            <person name="Horton D.L."/>
            <person name="Alikhan N.F."/>
            <person name="Baker D."/>
            <person name="Gharbi K."/>
            <person name="Hall N."/>
            <person name="Watson M."/>
            <person name="Adriaenssens E.M."/>
            <person name="Foster-Nyarko E."/>
            <person name="Jarju S."/>
            <person name="Secka A."/>
            <person name="Antonio M."/>
            <person name="Oren A."/>
            <person name="Chaudhuri R.R."/>
            <person name="La Ragione R."/>
            <person name="Hildebrand F."/>
            <person name="Pallen M.J."/>
        </authorList>
    </citation>
    <scope>NUCLEOTIDE SEQUENCE</scope>
    <source>
        <strain evidence="7">5933</strain>
    </source>
</reference>
<keyword evidence="5" id="KW-1133">Transmembrane helix</keyword>
<dbReference type="InterPro" id="IPR036890">
    <property type="entry name" value="HATPase_C_sf"/>
</dbReference>
<dbReference type="InterPro" id="IPR010559">
    <property type="entry name" value="Sig_transdc_His_kin_internal"/>
</dbReference>
<organism evidence="7 8">
    <name type="scientific">Candidatus Ruthenibacterium merdavium</name>
    <dbReference type="NCBI Taxonomy" id="2838752"/>
    <lineage>
        <taxon>Bacteria</taxon>
        <taxon>Bacillati</taxon>
        <taxon>Bacillota</taxon>
        <taxon>Clostridia</taxon>
        <taxon>Eubacteriales</taxon>
        <taxon>Oscillospiraceae</taxon>
        <taxon>Ruthenibacterium</taxon>
    </lineage>
</organism>
<dbReference type="SUPFAM" id="SSF55874">
    <property type="entry name" value="ATPase domain of HSP90 chaperone/DNA topoisomerase II/histidine kinase"/>
    <property type="match status" value="1"/>
</dbReference>
<dbReference type="GO" id="GO:0000155">
    <property type="term" value="F:phosphorelay sensor kinase activity"/>
    <property type="evidence" value="ECO:0007669"/>
    <property type="project" value="InterPro"/>
</dbReference>
<dbReference type="Proteomes" id="UP000823918">
    <property type="component" value="Unassembled WGS sequence"/>
</dbReference>
<reference evidence="7" key="2">
    <citation type="submission" date="2021-04" db="EMBL/GenBank/DDBJ databases">
        <authorList>
            <person name="Gilroy R."/>
        </authorList>
    </citation>
    <scope>NUCLEOTIDE SEQUENCE</scope>
    <source>
        <strain evidence="7">5933</strain>
    </source>
</reference>
<dbReference type="InterPro" id="IPR003660">
    <property type="entry name" value="HAMP_dom"/>
</dbReference>
<keyword evidence="2" id="KW-0597">Phosphoprotein</keyword>
<name>A0A9D2Q544_9FIRM</name>
<evidence type="ECO:0000256" key="5">
    <source>
        <dbReference type="SAM" id="Phobius"/>
    </source>
</evidence>
<gene>
    <name evidence="7" type="ORF">H9698_04875</name>
</gene>
<dbReference type="InterPro" id="IPR003594">
    <property type="entry name" value="HATPase_dom"/>
</dbReference>
<comment type="subcellular location">
    <subcellularLocation>
        <location evidence="1">Membrane</location>
    </subcellularLocation>
</comment>
<dbReference type="InterPro" id="IPR050640">
    <property type="entry name" value="Bact_2-comp_sensor_kinase"/>
</dbReference>
<dbReference type="Gene3D" id="6.10.340.10">
    <property type="match status" value="1"/>
</dbReference>
<keyword evidence="4 7" id="KW-0418">Kinase</keyword>
<dbReference type="SUPFAM" id="SSF158472">
    <property type="entry name" value="HAMP domain-like"/>
    <property type="match status" value="1"/>
</dbReference>
<sequence length="565" mass="65131">MKQKRPPQVRCATLKRKFQISILLLTVIMVVSIGITNFYNFELLTKNAVKNMESGGRLYASYIEANLNAMTKDLLELSSFAYANQDEPSTELDVYLKKQNALKVLQERHQFQEAADVFYMLEQENDEIIMSVSARGFGTQYALETKLRSTACEVFGKWHVDWVQDQPWFFQHYRAGRYTVGVGASLTMFMQETMEQGAVEGISYFMTDAQRHVIFTTNEQAVRVTDTLQPKELLSLQNQWYYMVEIPIADYEGYLYLLQPAQMAVQGQIYSFLLVLFVGLLLVVTATAYLHRLHRNILLPVDSLEAGMERVQKGDWNYRMENQSSIEDFKVLADGFNKMISEIYALKIQAYEARLTQSKNQLAMLRLQLKPHFYLNAITTVSSLLYTERIEDAQRFINALSKHLRYLFSESDLQIPLREELLHCENYVKLQQIKYPDKIFYMASCEPELESFIVSKFMIQTMLENIFKHAFSPDCYLSVFISVTKEQQAEKSFVRIVIEDNGEGFSEDVLKGFPNEGLKHHVGLKNIYDTLNLLYGEGPWMQISNVETGGARVVFFLPSEGGSKA</sequence>
<dbReference type="PANTHER" id="PTHR34220:SF7">
    <property type="entry name" value="SENSOR HISTIDINE KINASE YPDA"/>
    <property type="match status" value="1"/>
</dbReference>
<keyword evidence="3" id="KW-0808">Transferase</keyword>
<dbReference type="EMBL" id="DWWA01000023">
    <property type="protein sequence ID" value="HJC72113.1"/>
    <property type="molecule type" value="Genomic_DNA"/>
</dbReference>
<protein>
    <submittedName>
        <fullName evidence="7">Histidine kinase</fullName>
    </submittedName>
</protein>
<evidence type="ECO:0000259" key="6">
    <source>
        <dbReference type="PROSITE" id="PS50885"/>
    </source>
</evidence>
<feature type="transmembrane region" description="Helical" evidence="5">
    <location>
        <begin position="20"/>
        <end position="39"/>
    </location>
</feature>
<dbReference type="PROSITE" id="PS50885">
    <property type="entry name" value="HAMP"/>
    <property type="match status" value="1"/>
</dbReference>
<accession>A0A9D2Q544</accession>
<evidence type="ECO:0000313" key="7">
    <source>
        <dbReference type="EMBL" id="HJC72113.1"/>
    </source>
</evidence>
<dbReference type="PANTHER" id="PTHR34220">
    <property type="entry name" value="SENSOR HISTIDINE KINASE YPDA"/>
    <property type="match status" value="1"/>
</dbReference>
<dbReference type="Pfam" id="PF06580">
    <property type="entry name" value="His_kinase"/>
    <property type="match status" value="1"/>
</dbReference>
<feature type="transmembrane region" description="Helical" evidence="5">
    <location>
        <begin position="269"/>
        <end position="290"/>
    </location>
</feature>
<evidence type="ECO:0000256" key="4">
    <source>
        <dbReference type="ARBA" id="ARBA00022777"/>
    </source>
</evidence>
<dbReference type="Gene3D" id="3.30.565.10">
    <property type="entry name" value="Histidine kinase-like ATPase, C-terminal domain"/>
    <property type="match status" value="1"/>
</dbReference>
<proteinExistence type="predicted"/>